<dbReference type="EMBL" id="JAYMYY010000008">
    <property type="protein sequence ID" value="MEO3992051.1"/>
    <property type="molecule type" value="Genomic_DNA"/>
</dbReference>
<accession>A0ABV0HNP7</accession>
<sequence length="890" mass="103590">MPHAESADFTQDTIKRETTQQPVISIIIPVYNREKAIHHCLNKLKHCHYDKRNIELILIDDCSTDNSYHVLQRFISDFPNIIILRRRVNSGGASRPRNNGLQVASGKWVLFIDSDDYITPHALTDALALAQSDPHIDMVCMPYFRAEGSSRAISRSAFHYQDNVSGLTFTQTKLYRSLTVFGKLLRTDLIRKHSINFPDNIPVREDNWFMMKMYCIVSNIAILGNRKQYYFINEADNISLAAKGTSPANAVEIYLSAYDFIHSQHHLSQTEQHDILALYLNRFTNMIQRGKHAPRLFYSKTKDTLLDLIDNPFLSQAARDFIFTLFAGQYDAETPHHTALAHLITLARPELNRLHLSPQPTPFPEYVLFFSICNGLERASTLCVQGQTLDKAWLKGILALREWQETQTREPIWLRVDAVDKIETLNWETLQEKLSRTKRNYFRFGLSFDYRFQYAILEHELLANAMLYQQTEGVAAPNPINLANYSRKKFARELGWPTRPEQLLWRFTTRSLFTDGKQVYPIEASGKRAGYRQLSRWQDELDPMIFSAADYLRRQAQESGRYHYGWFPCFDKPIKGYNTVRHAGSTYALLEGWEVTQDPGQFTVIERALAYLSTALIQTRRLPDGSEADFLIDTGEEIKLGGNAVSILAFAKYTEISGDQRYLPQMQRLANGISFMQIEETGGFNHVYHAGDLSLKAQHRTIYYDGEATFALMRLYGLTKEARWLDIVERAIEHFIAHKHWRAHDHWMGYGVNELTLYRPQERYYKFGLDNVRDHLDFVINRVTTYPTLLELMMAASRMITRLADSEFRYLLDDFDTAKFEVALEARARYLTNGFFWPELAMFFKKPDRIEGSFFIRHHRVHVRIDDIGHYLSGYVAYRKYWREQHDFTA</sequence>
<keyword evidence="2" id="KW-0808">Transferase</keyword>
<evidence type="ECO:0000313" key="3">
    <source>
        <dbReference type="Proteomes" id="UP001444146"/>
    </source>
</evidence>
<dbReference type="InterPro" id="IPR008928">
    <property type="entry name" value="6-hairpin_glycosidase_sf"/>
</dbReference>
<dbReference type="PANTHER" id="PTHR22916">
    <property type="entry name" value="GLYCOSYLTRANSFERASE"/>
    <property type="match status" value="1"/>
</dbReference>
<keyword evidence="3" id="KW-1185">Reference proteome</keyword>
<evidence type="ECO:0000259" key="1">
    <source>
        <dbReference type="Pfam" id="PF00535"/>
    </source>
</evidence>
<organism evidence="2 3">
    <name type="scientific">Pseudocitrobacter cyperus</name>
    <dbReference type="NCBI Taxonomy" id="3112843"/>
    <lineage>
        <taxon>Bacteria</taxon>
        <taxon>Pseudomonadati</taxon>
        <taxon>Pseudomonadota</taxon>
        <taxon>Gammaproteobacteria</taxon>
        <taxon>Enterobacterales</taxon>
        <taxon>Enterobacteriaceae</taxon>
        <taxon>Pseudocitrobacter</taxon>
    </lineage>
</organism>
<dbReference type="InterPro" id="IPR029044">
    <property type="entry name" value="Nucleotide-diphossugar_trans"/>
</dbReference>
<feature type="domain" description="Glycosyltransferase 2-like" evidence="1">
    <location>
        <begin position="25"/>
        <end position="156"/>
    </location>
</feature>
<evidence type="ECO:0000313" key="2">
    <source>
        <dbReference type="EMBL" id="MEO3992051.1"/>
    </source>
</evidence>
<protein>
    <submittedName>
        <fullName evidence="2">Glycosyltransferase</fullName>
        <ecNumber evidence="2">2.4.-.-</ecNumber>
    </submittedName>
</protein>
<dbReference type="Proteomes" id="UP001444146">
    <property type="component" value="Unassembled WGS sequence"/>
</dbReference>
<dbReference type="GO" id="GO:0016757">
    <property type="term" value="F:glycosyltransferase activity"/>
    <property type="evidence" value="ECO:0007669"/>
    <property type="project" value="UniProtKB-KW"/>
</dbReference>
<dbReference type="CDD" id="cd00761">
    <property type="entry name" value="Glyco_tranf_GTA_type"/>
    <property type="match status" value="1"/>
</dbReference>
<proteinExistence type="predicted"/>
<dbReference type="PANTHER" id="PTHR22916:SF3">
    <property type="entry name" value="UDP-GLCNAC:BETAGAL BETA-1,3-N-ACETYLGLUCOSAMINYLTRANSFERASE-LIKE PROTEIN 1"/>
    <property type="match status" value="1"/>
</dbReference>
<gene>
    <name evidence="2" type="ORF">VSR74_19840</name>
</gene>
<dbReference type="SUPFAM" id="SSF48208">
    <property type="entry name" value="Six-hairpin glycosidases"/>
    <property type="match status" value="1"/>
</dbReference>
<dbReference type="InterPro" id="IPR001173">
    <property type="entry name" value="Glyco_trans_2-like"/>
</dbReference>
<dbReference type="SUPFAM" id="SSF53448">
    <property type="entry name" value="Nucleotide-diphospho-sugar transferases"/>
    <property type="match status" value="1"/>
</dbReference>
<dbReference type="Pfam" id="PF00535">
    <property type="entry name" value="Glycos_transf_2"/>
    <property type="match status" value="1"/>
</dbReference>
<reference evidence="2 3" key="1">
    <citation type="submission" date="2024-01" db="EMBL/GenBank/DDBJ databases">
        <title>Pseudocitrobacter sp. Endophytic strain Cyp-38L.</title>
        <authorList>
            <person name="Amer M.A."/>
            <person name="Hamed S.M."/>
        </authorList>
    </citation>
    <scope>NUCLEOTIDE SEQUENCE [LARGE SCALE GENOMIC DNA]</scope>
    <source>
        <strain evidence="2 3">Cyp38S</strain>
    </source>
</reference>
<comment type="caution">
    <text evidence="2">The sequence shown here is derived from an EMBL/GenBank/DDBJ whole genome shotgun (WGS) entry which is preliminary data.</text>
</comment>
<name>A0ABV0HNP7_9ENTR</name>
<keyword evidence="2" id="KW-0328">Glycosyltransferase</keyword>
<dbReference type="EC" id="2.4.-.-" evidence="2"/>
<dbReference type="Gene3D" id="3.90.550.10">
    <property type="entry name" value="Spore Coat Polysaccharide Biosynthesis Protein SpsA, Chain A"/>
    <property type="match status" value="1"/>
</dbReference>
<dbReference type="RefSeq" id="WP_347796288.1">
    <property type="nucleotide sequence ID" value="NZ_JAYMYY010000008.1"/>
</dbReference>